<dbReference type="GO" id="GO:0016020">
    <property type="term" value="C:membrane"/>
    <property type="evidence" value="ECO:0007669"/>
    <property type="project" value="TreeGrafter"/>
</dbReference>
<reference evidence="3 4" key="1">
    <citation type="submission" date="2018-10" db="EMBL/GenBank/DDBJ databases">
        <title>Improved assembly of the deer mouse Peromyscus maniculatus genome.</title>
        <authorList>
            <person name="Lassance J.-M."/>
            <person name="Hoekstra H.E."/>
        </authorList>
    </citation>
    <scope>NUCLEOTIDE SEQUENCE [LARGE SCALE GENOMIC DNA]</scope>
</reference>
<keyword evidence="2" id="KW-0732">Signal</keyword>
<dbReference type="Ensembl" id="ENSPEMT00000021884.2">
    <property type="protein sequence ID" value="ENSPEMP00000017561.2"/>
    <property type="gene ID" value="ENSPEMG00000016435.2"/>
</dbReference>
<feature type="chain" id="PRO_5044637193" evidence="2">
    <location>
        <begin position="29"/>
        <end position="214"/>
    </location>
</feature>
<evidence type="ECO:0000256" key="2">
    <source>
        <dbReference type="SAM" id="SignalP"/>
    </source>
</evidence>
<keyword evidence="4" id="KW-1185">Reference proteome</keyword>
<keyword evidence="1" id="KW-0812">Transmembrane</keyword>
<evidence type="ECO:0000256" key="1">
    <source>
        <dbReference type="SAM" id="Phobius"/>
    </source>
</evidence>
<reference evidence="3" key="2">
    <citation type="submission" date="2025-08" db="UniProtKB">
        <authorList>
            <consortium name="Ensembl"/>
        </authorList>
    </citation>
    <scope>IDENTIFICATION</scope>
</reference>
<dbReference type="PANTHER" id="PTHR15123">
    <property type="entry name" value="SECRETED AND TRANSMEMBRANE PROTEIN 1"/>
    <property type="match status" value="1"/>
</dbReference>
<dbReference type="GeneID" id="102906851"/>
<name>A0A6J0E4Z6_PERMB</name>
<dbReference type="InterPro" id="IPR013783">
    <property type="entry name" value="Ig-like_fold"/>
</dbReference>
<proteinExistence type="predicted"/>
<sequence length="214" mass="23815">MLAYPITFTGPCPRILWALLLLVVSLNAHNQNWDNPRCTEVVSAPRGNCVEMACNISNTFRDITIELTANGKTTTIFNKKPPGNYSNDSWQLQIQGGQAQLVITDAQDIHAGSYLWQLNGRQRRNMYLILNVTDLATANQDPESLQVSAEPPSAVSKEVYIIVIGVFSSIIIIGISAFAWYKHSHLLRCHRFVVPGPGLNHKFPGIWYPLPDTA</sequence>
<dbReference type="RefSeq" id="XP_006987701.1">
    <property type="nucleotide sequence ID" value="XM_006987639.4"/>
</dbReference>
<keyword evidence="1" id="KW-0472">Membrane</keyword>
<gene>
    <name evidence="3" type="primary">LOC102906851</name>
</gene>
<dbReference type="OrthoDB" id="9451016at2759"/>
<dbReference type="GO" id="GO:0006955">
    <property type="term" value="P:immune response"/>
    <property type="evidence" value="ECO:0007669"/>
    <property type="project" value="InterPro"/>
</dbReference>
<dbReference type="RefSeq" id="XP_042139167.1">
    <property type="nucleotide sequence ID" value="XM_042283233.2"/>
</dbReference>
<evidence type="ECO:0000313" key="3">
    <source>
        <dbReference type="Ensembl" id="ENSPEMP00000017561.2"/>
    </source>
</evidence>
<protein>
    <submittedName>
        <fullName evidence="3">Secreted and transmembrane protein 1b-like</fullName>
    </submittedName>
</protein>
<reference evidence="3" key="3">
    <citation type="submission" date="2025-09" db="UniProtKB">
        <authorList>
            <consortium name="Ensembl"/>
        </authorList>
    </citation>
    <scope>IDENTIFICATION</scope>
</reference>
<dbReference type="AlphaFoldDB" id="A0A6J0E4Z6"/>
<dbReference type="GeneTree" id="ENSGT00530000064499"/>
<dbReference type="Gene3D" id="2.60.40.10">
    <property type="entry name" value="Immunoglobulins"/>
    <property type="match status" value="1"/>
</dbReference>
<accession>A0A6J0E4Z6</accession>
<dbReference type="InterPro" id="IPR033231">
    <property type="entry name" value="SECTM1"/>
</dbReference>
<feature type="signal peptide" evidence="2">
    <location>
        <begin position="1"/>
        <end position="28"/>
    </location>
</feature>
<keyword evidence="1" id="KW-1133">Transmembrane helix</keyword>
<organism evidence="3 4">
    <name type="scientific">Peromyscus maniculatus bairdii</name>
    <name type="common">Prairie deer mouse</name>
    <dbReference type="NCBI Taxonomy" id="230844"/>
    <lineage>
        <taxon>Eukaryota</taxon>
        <taxon>Metazoa</taxon>
        <taxon>Chordata</taxon>
        <taxon>Craniata</taxon>
        <taxon>Vertebrata</taxon>
        <taxon>Euteleostomi</taxon>
        <taxon>Mammalia</taxon>
        <taxon>Eutheria</taxon>
        <taxon>Euarchontoglires</taxon>
        <taxon>Glires</taxon>
        <taxon>Rodentia</taxon>
        <taxon>Myomorpha</taxon>
        <taxon>Muroidea</taxon>
        <taxon>Cricetidae</taxon>
        <taxon>Neotominae</taxon>
        <taxon>Peromyscus</taxon>
    </lineage>
</organism>
<evidence type="ECO:0000313" key="4">
    <source>
        <dbReference type="Proteomes" id="UP000694547"/>
    </source>
</evidence>
<feature type="transmembrane region" description="Helical" evidence="1">
    <location>
        <begin position="159"/>
        <end position="181"/>
    </location>
</feature>
<dbReference type="PANTHER" id="PTHR15123:SF5">
    <property type="entry name" value="SECRETED AND TRANSMEMBRANE PROTEIN 1"/>
    <property type="match status" value="1"/>
</dbReference>
<dbReference type="GO" id="GO:0005125">
    <property type="term" value="F:cytokine activity"/>
    <property type="evidence" value="ECO:0007669"/>
    <property type="project" value="InterPro"/>
</dbReference>
<dbReference type="Proteomes" id="UP000694547">
    <property type="component" value="Chromosome 8"/>
</dbReference>